<dbReference type="PANTHER" id="PTHR46093:SF18">
    <property type="entry name" value="FIBRONECTIN TYPE-III DOMAIN-CONTAINING PROTEIN"/>
    <property type="match status" value="1"/>
</dbReference>
<dbReference type="Proteomes" id="UP000241890">
    <property type="component" value="Unassembled WGS sequence"/>
</dbReference>
<feature type="region of interest" description="Disordered" evidence="3">
    <location>
        <begin position="160"/>
        <end position="201"/>
    </location>
</feature>
<dbReference type="EMBL" id="BEYU01000020">
    <property type="protein sequence ID" value="GBG26391.1"/>
    <property type="molecule type" value="Genomic_DNA"/>
</dbReference>
<feature type="compositionally biased region" description="Basic and acidic residues" evidence="3">
    <location>
        <begin position="678"/>
        <end position="687"/>
    </location>
</feature>
<protein>
    <submittedName>
        <fullName evidence="4">Kelch domain-containing protein 3</fullName>
    </submittedName>
</protein>
<proteinExistence type="predicted"/>
<dbReference type="InParanoid" id="A0A2R5GDV1"/>
<dbReference type="OrthoDB" id="10251809at2759"/>
<dbReference type="Gene3D" id="2.120.10.80">
    <property type="entry name" value="Kelch-type beta propeller"/>
    <property type="match status" value="3"/>
</dbReference>
<dbReference type="PANTHER" id="PTHR46093">
    <property type="entry name" value="ACYL-COA-BINDING DOMAIN-CONTAINING PROTEIN 5"/>
    <property type="match status" value="1"/>
</dbReference>
<feature type="region of interest" description="Disordered" evidence="3">
    <location>
        <begin position="71"/>
        <end position="99"/>
    </location>
</feature>
<evidence type="ECO:0000313" key="4">
    <source>
        <dbReference type="EMBL" id="GBG26391.1"/>
    </source>
</evidence>
<reference evidence="4 5" key="1">
    <citation type="submission" date="2017-12" db="EMBL/GenBank/DDBJ databases">
        <title>Sequencing, de novo assembly and annotation of complete genome of a new Thraustochytrid species, strain FCC1311.</title>
        <authorList>
            <person name="Sedici K."/>
            <person name="Godart F."/>
            <person name="Aiese Cigliano R."/>
            <person name="Sanseverino W."/>
            <person name="Barakat M."/>
            <person name="Ortet P."/>
            <person name="Marechal E."/>
            <person name="Cagnac O."/>
            <person name="Amato A."/>
        </authorList>
    </citation>
    <scope>NUCLEOTIDE SEQUENCE [LARGE SCALE GENOMIC DNA]</scope>
</reference>
<evidence type="ECO:0000256" key="1">
    <source>
        <dbReference type="ARBA" id="ARBA00022441"/>
    </source>
</evidence>
<keyword evidence="5" id="KW-1185">Reference proteome</keyword>
<dbReference type="AlphaFoldDB" id="A0A2R5GDV1"/>
<feature type="compositionally biased region" description="Basic and acidic residues" evidence="3">
    <location>
        <begin position="343"/>
        <end position="354"/>
    </location>
</feature>
<sequence>MWAYGHLPSRRSGATGVVLDGSLYVFGGYDGRDGNYFNDLYRLNFATLEWTFVRPRNRTLMDVILEAESQEGNQDPLQNLEDGQLPANDRNERVPQPRTDHSMVAYDHRLVVFGGYDGAERFNNTFEFDTRTLTWRELCVSAQRHQQEQENLLLEQLQQLQQQHQEVDDDQDQDQDDDDENDESDANGGEEEQEPQTRQREQHMLHVEQVETPSSGSFVLPTRRFGHSGIVHDGKLWIFGGWDGRETLDCTFALDLETERWSTLDMLRAEAHQKDVHAQKQGNQKGRPEPFVGTKRRFSLVGRTESSTTVACSTDGAQAESRPGNRQRRSLWDGLCQTLAGSRRSELETRDRLQSDGSGEGDSMYMENMSILETKASEGSIDMDDGRDSHHTTVYADQEKSLDFGRNEAEIHSMDVDEASFGALGAPLLEARPENRYRHSAVVCGSSMFVFGGVDKEHQRFHDVHRFDFSRLQWEKMQIEGVEPSSRTFHRAVCMDNYMYVLGGYDGENRLNDMHRVFVGPLSPAPLMNLCAAQIRSNADELVRRGGVFEKIAPMVLDTVVWTRDSCGFLRAGRRDKTGKIVCTRFTPKSQAMPYVHKGALETRVDQELEICSLCNGVARQHELVQEALLYNDDSSWQPDTEDVVMDTDEDTQVENNAGRGIQGPWAKTRRRGSSAESIREEEEKSVSSDLPYEASTPRRLLRKITRFRTQSITGATS</sequence>
<evidence type="ECO:0000313" key="5">
    <source>
        <dbReference type="Proteomes" id="UP000241890"/>
    </source>
</evidence>
<gene>
    <name evidence="4" type="ORF">FCC1311_026122</name>
</gene>
<feature type="region of interest" description="Disordered" evidence="3">
    <location>
        <begin position="343"/>
        <end position="364"/>
    </location>
</feature>
<keyword evidence="2" id="KW-0677">Repeat</keyword>
<dbReference type="InterPro" id="IPR006652">
    <property type="entry name" value="Kelch_1"/>
</dbReference>
<feature type="compositionally biased region" description="Basic and acidic residues" evidence="3">
    <location>
        <begin position="89"/>
        <end position="99"/>
    </location>
</feature>
<organism evidence="4 5">
    <name type="scientific">Hondaea fermentalgiana</name>
    <dbReference type="NCBI Taxonomy" id="2315210"/>
    <lineage>
        <taxon>Eukaryota</taxon>
        <taxon>Sar</taxon>
        <taxon>Stramenopiles</taxon>
        <taxon>Bigyra</taxon>
        <taxon>Labyrinthulomycetes</taxon>
        <taxon>Thraustochytrida</taxon>
        <taxon>Thraustochytriidae</taxon>
        <taxon>Hondaea</taxon>
    </lineage>
</organism>
<feature type="region of interest" description="Disordered" evidence="3">
    <location>
        <begin position="309"/>
        <end position="330"/>
    </location>
</feature>
<dbReference type="SUPFAM" id="SSF117281">
    <property type="entry name" value="Kelch motif"/>
    <property type="match status" value="2"/>
</dbReference>
<evidence type="ECO:0000256" key="2">
    <source>
        <dbReference type="ARBA" id="ARBA00022737"/>
    </source>
</evidence>
<name>A0A2R5GDV1_9STRA</name>
<dbReference type="Pfam" id="PF24681">
    <property type="entry name" value="Kelch_KLHDC2_KLHL20_DRC7"/>
    <property type="match status" value="1"/>
</dbReference>
<dbReference type="Pfam" id="PF01344">
    <property type="entry name" value="Kelch_1"/>
    <property type="match status" value="3"/>
</dbReference>
<keyword evidence="1" id="KW-0880">Kelch repeat</keyword>
<feature type="compositionally biased region" description="Acidic residues" evidence="3">
    <location>
        <begin position="167"/>
        <end position="194"/>
    </location>
</feature>
<comment type="caution">
    <text evidence="4">The sequence shown here is derived from an EMBL/GenBank/DDBJ whole genome shotgun (WGS) entry which is preliminary data.</text>
</comment>
<feature type="region of interest" description="Disordered" evidence="3">
    <location>
        <begin position="650"/>
        <end position="695"/>
    </location>
</feature>
<accession>A0A2R5GDV1</accession>
<dbReference type="InterPro" id="IPR015915">
    <property type="entry name" value="Kelch-typ_b-propeller"/>
</dbReference>
<evidence type="ECO:0000256" key="3">
    <source>
        <dbReference type="SAM" id="MobiDB-lite"/>
    </source>
</evidence>